<dbReference type="AlphaFoldDB" id="G2KRR3"/>
<evidence type="ECO:0000313" key="3">
    <source>
        <dbReference type="EMBL" id="AEP10021.1"/>
    </source>
</evidence>
<feature type="signal peptide" evidence="2">
    <location>
        <begin position="1"/>
        <end position="21"/>
    </location>
</feature>
<feature type="region of interest" description="Disordered" evidence="1">
    <location>
        <begin position="124"/>
        <end position="164"/>
    </location>
</feature>
<feature type="region of interest" description="Disordered" evidence="1">
    <location>
        <begin position="402"/>
        <end position="421"/>
    </location>
</feature>
<organism evidence="3 4">
    <name type="scientific">Micavibrio aeruginosavorus (strain ARL-13)</name>
    <dbReference type="NCBI Taxonomy" id="856793"/>
    <lineage>
        <taxon>Bacteria</taxon>
        <taxon>Pseudomonadati</taxon>
        <taxon>Bdellovibrionota</taxon>
        <taxon>Bdellovibrionia</taxon>
        <taxon>Bdellovibrionales</taxon>
        <taxon>Pseudobdellovibrionaceae</taxon>
        <taxon>Micavibrio</taxon>
    </lineage>
</organism>
<evidence type="ECO:0008006" key="5">
    <source>
        <dbReference type="Google" id="ProtNLM"/>
    </source>
</evidence>
<feature type="chain" id="PRO_5003432737" description="Tetratricopeptide repeat family protein" evidence="2">
    <location>
        <begin position="22"/>
        <end position="997"/>
    </location>
</feature>
<dbReference type="STRING" id="856793.MICA_1708"/>
<keyword evidence="2" id="KW-0732">Signal</keyword>
<evidence type="ECO:0000256" key="1">
    <source>
        <dbReference type="SAM" id="MobiDB-lite"/>
    </source>
</evidence>
<sequence>MVRLFLLTGVCLTALMPMAWAQDRVSIRTGTHDDYARVVFDWGTSAPYDLKQTEPGVLDLTFRKNAVPDLTAVEKLPNVSSVEKLSADDENLKIRIRIPADSKYRHFLIGDRVVVDVYNSASGAKAAEAPVPPKPAEEKPVQAAKAPTPAAKPAAEKPAADVVPPSPVTEPAPVAVAAPVAPVEQGPSVLEQEAARIADPHVITVSSTEEMGLAAFERNGYLWLVIDRPSLSVLPQINGPKKEDFTPFEKVATSEGAVAYRTRMPGAATIEGEGGGLIWRVIVSPKDKAVEPTSPTREFKTGDDIRGGAMVWSMPLVTKNISIVDPDVGDTILVATVDAADQFAGTERNFVDFEQLNSSIGLAIVPKADDVKFEKRAGGIAVTRPGGLALSRMRDVTQRIIEQKTTGETENPAATDPTKTPRMFDFNRWMMGGLNALHDNQHILLAGMAEKDKSGRVQDLLMMAKMNMANDRGQEAVGLLRFAENEMPDIKESPEFLALRGVALSMASMFEDGFRDLNTPALKDYPELDYWRAYAAAGLEDWQQAKKLLPADMTIVSEYPRRLQERMLLRLAEIALRSGEVKAAESMLGMLQKEQKHLQPWTVATMDYLRGEAHRQNKEYTKAEEYWKPLLTGKDDLYRAKAGLALTMLQLDQGTIKLEEAVDRLEGLRYMWRGDELEAQINSRLGKLYLDQARYMKGFSILRDAVAMSPGTDISNDIAYMMTDSFKNLFLSDALDKMSPVDAITVYEEFRELTPDGDDGNRLIRRLAERLVDADLLGRAATLLQYQVDYRLQGREAADTSLRLAAIYLLSDNPNPVLRVLDKATTTYAGLPKDDSVNQKLREAAMLRARALSELKRVDESLAILNTYPPSPDINRLRADIAWNSGRWQDAAIALQDLIVDQAIVAERPLTQAQADIILNRAVALNLAGDRVALANMRERFGDQMMKTSRSKLFDVVTRSRTSTLASDRESIAALVSEVDLFKDFLDTYRASDQPSN</sequence>
<reference evidence="3 4" key="1">
    <citation type="journal article" date="2011" name="BMC Genomics">
        <title>Genomic insights into an obligate epibiotic bacterial predator: Micavibrio aeruginosavorus ARL-13.</title>
        <authorList>
            <person name="Wang Z."/>
            <person name="Kadouri D."/>
            <person name="Wu M."/>
        </authorList>
    </citation>
    <scope>NUCLEOTIDE SEQUENCE [LARGE SCALE GENOMIC DNA]</scope>
    <source>
        <strain evidence="3 4">ARL-13</strain>
    </source>
</reference>
<dbReference type="EMBL" id="CP002382">
    <property type="protein sequence ID" value="AEP10021.1"/>
    <property type="molecule type" value="Genomic_DNA"/>
</dbReference>
<dbReference type="InterPro" id="IPR011990">
    <property type="entry name" value="TPR-like_helical_dom_sf"/>
</dbReference>
<evidence type="ECO:0000313" key="4">
    <source>
        <dbReference type="Proteomes" id="UP000009286"/>
    </source>
</evidence>
<dbReference type="KEGG" id="mai:MICA_1708"/>
<dbReference type="Gene3D" id="1.25.40.10">
    <property type="entry name" value="Tetratricopeptide repeat domain"/>
    <property type="match status" value="1"/>
</dbReference>
<accession>G2KRR3</accession>
<proteinExistence type="predicted"/>
<evidence type="ECO:0000256" key="2">
    <source>
        <dbReference type="SAM" id="SignalP"/>
    </source>
</evidence>
<dbReference type="Proteomes" id="UP000009286">
    <property type="component" value="Chromosome"/>
</dbReference>
<dbReference type="SUPFAM" id="SSF48452">
    <property type="entry name" value="TPR-like"/>
    <property type="match status" value="1"/>
</dbReference>
<protein>
    <recommendedName>
        <fullName evidence="5">Tetratricopeptide repeat family protein</fullName>
    </recommendedName>
</protein>
<dbReference type="RefSeq" id="WP_014103244.1">
    <property type="nucleotide sequence ID" value="NC_016026.1"/>
</dbReference>
<feature type="compositionally biased region" description="Low complexity" evidence="1">
    <location>
        <begin position="141"/>
        <end position="153"/>
    </location>
</feature>
<gene>
    <name evidence="3" type="ordered locus">MICA_1708</name>
</gene>
<dbReference type="eggNOG" id="COG2909">
    <property type="taxonomic scope" value="Bacteria"/>
</dbReference>
<keyword evidence="4" id="KW-1185">Reference proteome</keyword>
<name>G2KRR3_MICAA</name>
<dbReference type="HOGENOM" id="CLU_004821_0_0_5"/>